<dbReference type="EMBL" id="UYWY01021037">
    <property type="protein sequence ID" value="VDM43230.1"/>
    <property type="molecule type" value="Genomic_DNA"/>
</dbReference>
<reference evidence="4" key="1">
    <citation type="submission" date="2016-06" db="UniProtKB">
        <authorList>
            <consortium name="WormBaseParasite"/>
        </authorList>
    </citation>
    <scope>IDENTIFICATION</scope>
</reference>
<gene>
    <name evidence="2" type="ORF">TCNE_LOCUS11909</name>
</gene>
<dbReference type="Proteomes" id="UP000050794">
    <property type="component" value="Unassembled WGS sequence"/>
</dbReference>
<accession>A0A183UTT9</accession>
<evidence type="ECO:0000313" key="2">
    <source>
        <dbReference type="EMBL" id="VDM43230.1"/>
    </source>
</evidence>
<dbReference type="InterPro" id="IPR038946">
    <property type="entry name" value="FBXO47"/>
</dbReference>
<evidence type="ECO:0000259" key="1">
    <source>
        <dbReference type="Pfam" id="PF24467"/>
    </source>
</evidence>
<dbReference type="PANTHER" id="PTHR34098:SF1">
    <property type="entry name" value="F-BOX ONLY PROTEIN 47"/>
    <property type="match status" value="1"/>
</dbReference>
<organism evidence="3 4">
    <name type="scientific">Toxocara canis</name>
    <name type="common">Canine roundworm</name>
    <dbReference type="NCBI Taxonomy" id="6265"/>
    <lineage>
        <taxon>Eukaryota</taxon>
        <taxon>Metazoa</taxon>
        <taxon>Ecdysozoa</taxon>
        <taxon>Nematoda</taxon>
        <taxon>Chromadorea</taxon>
        <taxon>Rhabditida</taxon>
        <taxon>Spirurina</taxon>
        <taxon>Ascaridomorpha</taxon>
        <taxon>Ascaridoidea</taxon>
        <taxon>Toxocaridae</taxon>
        <taxon>Toxocara</taxon>
    </lineage>
</organism>
<reference evidence="2 3" key="2">
    <citation type="submission" date="2018-11" db="EMBL/GenBank/DDBJ databases">
        <authorList>
            <consortium name="Pathogen Informatics"/>
        </authorList>
    </citation>
    <scope>NUCLEOTIDE SEQUENCE [LARGE SCALE GENOMIC DNA]</scope>
</reference>
<proteinExistence type="predicted"/>
<name>A0A183UTT9_TOXCA</name>
<evidence type="ECO:0000313" key="4">
    <source>
        <dbReference type="WBParaSite" id="TCNE_0001190901-mRNA-1"/>
    </source>
</evidence>
<protein>
    <recommendedName>
        <fullName evidence="1">FBXO47 ARM repeats region domain-containing protein</fullName>
    </recommendedName>
</protein>
<dbReference type="Pfam" id="PF24467">
    <property type="entry name" value="ARM_FBXO47"/>
    <property type="match status" value="1"/>
</dbReference>
<dbReference type="AlphaFoldDB" id="A0A183UTT9"/>
<dbReference type="PANTHER" id="PTHR34098">
    <property type="entry name" value="F-BOX ONLY PROTEIN 47"/>
    <property type="match status" value="1"/>
</dbReference>
<keyword evidence="3" id="KW-1185">Reference proteome</keyword>
<dbReference type="WBParaSite" id="TCNE_0001190901-mRNA-1">
    <property type="protein sequence ID" value="TCNE_0001190901-mRNA-1"/>
    <property type="gene ID" value="TCNE_0001190901"/>
</dbReference>
<sequence length="404" mass="46118">MGAAFLRFMRLCKVLKCEERKGARKDGRQRETHLDHVVALLANLALTSRNFNCSLRRYAVSGSAQKRFAKETGVGTVPALTSMTPEDPFYAWGKFLKSITITESVFDRIEYFNIFYAKFAEQWDFDECARLMRSLLATTENGLYRTMCEVLGGEGGQHPVSEMKVRRGLRELFLEHQYSDARDLSFWLSAILRTQFQVCCQARLMYVLFGPTKINDVSEEVIDWRGPCEVPISTYHNSKQRLGPLSDAFLRLLQTKYIGVSEFAYAEADVFNLLEEITTYPEPWSFDNFAALLLNRPGLIPVALVFRVVCGYHEEAGEVFSVMKSLLHRWHVSLVSYLEHPMRCTMRTLSPLQRVALLRSILKAVRDAILQTLDIFPDQRNEFIQEVRAADAAGPLLTILASVI</sequence>
<feature type="domain" description="FBXO47 ARM repeats region" evidence="1">
    <location>
        <begin position="142"/>
        <end position="402"/>
    </location>
</feature>
<dbReference type="InterPro" id="IPR056622">
    <property type="entry name" value="ARM_FBXO47"/>
</dbReference>
<evidence type="ECO:0000313" key="3">
    <source>
        <dbReference type="Proteomes" id="UP000050794"/>
    </source>
</evidence>